<keyword evidence="3" id="KW-1185">Reference proteome</keyword>
<dbReference type="AlphaFoldDB" id="A0A1X2LXD2"/>
<dbReference type="Pfam" id="PF01266">
    <property type="entry name" value="DAO"/>
    <property type="match status" value="1"/>
</dbReference>
<sequence>MTRRHTVCVVGGGIFGVSAAVALARDGWRVDLVERSPDVLTGASGCNIFRLHRGYHYPRSLATAVESRDCERSFRAEYNEAVIDDSHHLYAIAAQQSLVSGAEFLAHCAAAALPVETVNHPNVRRSAVELLVSAKESRIDPERLAITARAKLRAAGVRVRTGTPADASLTASYDFVVLAANHSNNGVLAGLGIPVRRRQFEVCEVAVLEGVEVGDTDIVVMDGPFVSLSPYGRNTGRFLLYDVEHSVRHRAVSTVFEPPNEFSAALASGAPVPVPDSAVAAMLDTASRFVRGLRHARYVGSLVSVRTVLPDVDRTDERPTIVEWHTETTLSILSGKIVTAVAAGRAVAAALRSRTEPGFGKTITCSSAAWAARKATITGCGPDIA</sequence>
<accession>A0A1X2LXD2</accession>
<evidence type="ECO:0000313" key="3">
    <source>
        <dbReference type="Proteomes" id="UP000193247"/>
    </source>
</evidence>
<name>A0A1X2LXD2_9MYCO</name>
<dbReference type="InterPro" id="IPR036188">
    <property type="entry name" value="FAD/NAD-bd_sf"/>
</dbReference>
<dbReference type="Gene3D" id="3.50.50.60">
    <property type="entry name" value="FAD/NAD(P)-binding domain"/>
    <property type="match status" value="1"/>
</dbReference>
<protein>
    <submittedName>
        <fullName evidence="2">D amino acid oxidase (DAO) family protein</fullName>
    </submittedName>
</protein>
<evidence type="ECO:0000313" key="2">
    <source>
        <dbReference type="EMBL" id="OSC41841.1"/>
    </source>
</evidence>
<dbReference type="Gene3D" id="3.30.9.10">
    <property type="entry name" value="D-Amino Acid Oxidase, subunit A, domain 2"/>
    <property type="match status" value="1"/>
</dbReference>
<dbReference type="RefSeq" id="WP_085324293.1">
    <property type="nucleotide sequence ID" value="NZ_NCXP01000005.1"/>
</dbReference>
<dbReference type="STRING" id="1430326.B8W66_06905"/>
<gene>
    <name evidence="2" type="ORF">B8W66_06905</name>
</gene>
<reference evidence="2 3" key="1">
    <citation type="submission" date="2017-04" db="EMBL/GenBank/DDBJ databases">
        <title>The new phylogeny of genus Mycobacterium.</title>
        <authorList>
            <person name="Tortoli E."/>
            <person name="Trovato A."/>
            <person name="Cirillo D.M."/>
        </authorList>
    </citation>
    <scope>NUCLEOTIDE SEQUENCE [LARGE SCALE GENOMIC DNA]</scope>
    <source>
        <strain evidence="2 3">TBL 1200985</strain>
    </source>
</reference>
<dbReference type="GO" id="GO:0005737">
    <property type="term" value="C:cytoplasm"/>
    <property type="evidence" value="ECO:0007669"/>
    <property type="project" value="TreeGrafter"/>
</dbReference>
<evidence type="ECO:0000259" key="1">
    <source>
        <dbReference type="Pfam" id="PF01266"/>
    </source>
</evidence>
<dbReference type="InterPro" id="IPR006076">
    <property type="entry name" value="FAD-dep_OxRdtase"/>
</dbReference>
<dbReference type="PANTHER" id="PTHR13847">
    <property type="entry name" value="SARCOSINE DEHYDROGENASE-RELATED"/>
    <property type="match status" value="1"/>
</dbReference>
<proteinExistence type="predicted"/>
<dbReference type="Proteomes" id="UP000193247">
    <property type="component" value="Unassembled WGS sequence"/>
</dbReference>
<comment type="caution">
    <text evidence="2">The sequence shown here is derived from an EMBL/GenBank/DDBJ whole genome shotgun (WGS) entry which is preliminary data.</text>
</comment>
<organism evidence="2 3">
    <name type="scientific">Mycobacterium decipiens</name>
    <dbReference type="NCBI Taxonomy" id="1430326"/>
    <lineage>
        <taxon>Bacteria</taxon>
        <taxon>Bacillati</taxon>
        <taxon>Actinomycetota</taxon>
        <taxon>Actinomycetes</taxon>
        <taxon>Mycobacteriales</taxon>
        <taxon>Mycobacteriaceae</taxon>
        <taxon>Mycobacterium</taxon>
    </lineage>
</organism>
<dbReference type="EMBL" id="NCXP01000005">
    <property type="protein sequence ID" value="OSC41841.1"/>
    <property type="molecule type" value="Genomic_DNA"/>
</dbReference>
<dbReference type="SUPFAM" id="SSF51905">
    <property type="entry name" value="FAD/NAD(P)-binding domain"/>
    <property type="match status" value="1"/>
</dbReference>
<feature type="domain" description="FAD dependent oxidoreductase" evidence="1">
    <location>
        <begin position="7"/>
        <end position="323"/>
    </location>
</feature>
<dbReference type="OrthoDB" id="9801699at2"/>